<dbReference type="Proteomes" id="UP001549366">
    <property type="component" value="Unassembled WGS sequence"/>
</dbReference>
<evidence type="ECO:0000313" key="3">
    <source>
        <dbReference type="Proteomes" id="UP001549366"/>
    </source>
</evidence>
<protein>
    <recommendedName>
        <fullName evidence="4">Zinc-regulated TonB-dependent outer membrane receptor</fullName>
    </recommendedName>
</protein>
<organism evidence="2 3">
    <name type="scientific">Endozoicomonas lisbonensis</name>
    <dbReference type="NCBI Taxonomy" id="3120522"/>
    <lineage>
        <taxon>Bacteria</taxon>
        <taxon>Pseudomonadati</taxon>
        <taxon>Pseudomonadota</taxon>
        <taxon>Gammaproteobacteria</taxon>
        <taxon>Oceanospirillales</taxon>
        <taxon>Endozoicomonadaceae</taxon>
        <taxon>Endozoicomonas</taxon>
    </lineage>
</organism>
<feature type="compositionally biased region" description="Basic residues" evidence="1">
    <location>
        <begin position="295"/>
        <end position="311"/>
    </location>
</feature>
<accession>A0ABV2SH62</accession>
<dbReference type="EMBL" id="JBEWTB010000002">
    <property type="protein sequence ID" value="MET4757122.1"/>
    <property type="molecule type" value="Genomic_DNA"/>
</dbReference>
<evidence type="ECO:0008006" key="4">
    <source>
        <dbReference type="Google" id="ProtNLM"/>
    </source>
</evidence>
<sequence>MLQQQLHREQTAVNNRCITKTALSLAVFLGYLSTSHAIDFDPNYSLILDGHYKSEKSALSEMDKGFGLGHVELSISSPIDDLFFGKLTAVLHTHDSKTEVEAEEAFIQTLALPGGLSARAGRFLSDFGYLNSQHTHADSFTERPAVYRALLGSHYFDDGVRVSYLMPTDIYWNIGAEAFSGKKMRADNIKDPDSVGVYNFFTKIGGDFNHEHSWQIGFNYLRNENGTSPWSRPAEFHAHNLHHKHHDEEEHHHHDHHEHNDDEEHHHDSHHEHHEKEHHHKQHGESLQHSDGNHNHHSNHHHGHDHHHCHKASYTGKDLYGVEAVWKWAPEGNYKYRHLSLSAEYLQARNITDNKTIKSSDDKHDGWYLSSVYQFAPQWATGIRYGEFNGLKFEDDHHHKHSLQETELMLSWSHSHFSTIRLQWTHQKGKGLEHINDNIITLQYVMSLGAHDAHQF</sequence>
<evidence type="ECO:0000256" key="1">
    <source>
        <dbReference type="SAM" id="MobiDB-lite"/>
    </source>
</evidence>
<feature type="compositionally biased region" description="Basic and acidic residues" evidence="1">
    <location>
        <begin position="283"/>
        <end position="294"/>
    </location>
</feature>
<dbReference type="Gene3D" id="2.40.160.10">
    <property type="entry name" value="Porin"/>
    <property type="match status" value="1"/>
</dbReference>
<dbReference type="RefSeq" id="WP_354007298.1">
    <property type="nucleotide sequence ID" value="NZ_JBEWTA010000001.1"/>
</dbReference>
<gene>
    <name evidence="2" type="ORF">V5J35_002314</name>
</gene>
<feature type="compositionally biased region" description="Basic and acidic residues" evidence="1">
    <location>
        <begin position="246"/>
        <end position="275"/>
    </location>
</feature>
<name>A0ABV2SH62_9GAMM</name>
<proteinExistence type="predicted"/>
<comment type="caution">
    <text evidence="2">The sequence shown here is derived from an EMBL/GenBank/DDBJ whole genome shotgun (WGS) entry which is preliminary data.</text>
</comment>
<dbReference type="SUPFAM" id="SSF56935">
    <property type="entry name" value="Porins"/>
    <property type="match status" value="2"/>
</dbReference>
<evidence type="ECO:0000313" key="2">
    <source>
        <dbReference type="EMBL" id="MET4757122.1"/>
    </source>
</evidence>
<keyword evidence="3" id="KW-1185">Reference proteome</keyword>
<reference evidence="2 3" key="1">
    <citation type="submission" date="2024-06" db="EMBL/GenBank/DDBJ databases">
        <title>Genomic Encyclopedia of Type Strains, Phase V (KMG-V): Genome sequencing to study the core and pangenomes of soil and plant-associated prokaryotes.</title>
        <authorList>
            <person name="Whitman W."/>
        </authorList>
    </citation>
    <scope>NUCLEOTIDE SEQUENCE [LARGE SCALE GENOMIC DNA]</scope>
    <source>
        <strain evidence="2 3">NE40</strain>
    </source>
</reference>
<feature type="region of interest" description="Disordered" evidence="1">
    <location>
        <begin position="243"/>
        <end position="311"/>
    </location>
</feature>
<dbReference type="InterPro" id="IPR023614">
    <property type="entry name" value="Porin_dom_sf"/>
</dbReference>